<sequence>MVAGYRQKVKAELLDTLSQKSQTTVFFDGEGRGSLHVESTSNKALIWGPFDNQMTIELTFYNKRQQGDAWWLNAIKWQM</sequence>
<comment type="caution">
    <text evidence="1">The sequence shown here is derived from an EMBL/GenBank/DDBJ whole genome shotgun (WGS) entry which is preliminary data.</text>
</comment>
<protein>
    <submittedName>
        <fullName evidence="1">Uncharacterized protein</fullName>
    </submittedName>
</protein>
<keyword evidence="2" id="KW-1185">Reference proteome</keyword>
<dbReference type="Proteomes" id="UP001219525">
    <property type="component" value="Unassembled WGS sequence"/>
</dbReference>
<proteinExistence type="predicted"/>
<dbReference type="AlphaFoldDB" id="A0AAD6VJI3"/>
<evidence type="ECO:0000313" key="2">
    <source>
        <dbReference type="Proteomes" id="UP001219525"/>
    </source>
</evidence>
<accession>A0AAD6VJI3</accession>
<reference evidence="1" key="1">
    <citation type="submission" date="2023-03" db="EMBL/GenBank/DDBJ databases">
        <title>Massive genome expansion in bonnet fungi (Mycena s.s.) driven by repeated elements and novel gene families across ecological guilds.</title>
        <authorList>
            <consortium name="Lawrence Berkeley National Laboratory"/>
            <person name="Harder C.B."/>
            <person name="Miyauchi S."/>
            <person name="Viragh M."/>
            <person name="Kuo A."/>
            <person name="Thoen E."/>
            <person name="Andreopoulos B."/>
            <person name="Lu D."/>
            <person name="Skrede I."/>
            <person name="Drula E."/>
            <person name="Henrissat B."/>
            <person name="Morin E."/>
            <person name="Kohler A."/>
            <person name="Barry K."/>
            <person name="LaButti K."/>
            <person name="Morin E."/>
            <person name="Salamov A."/>
            <person name="Lipzen A."/>
            <person name="Mereny Z."/>
            <person name="Hegedus B."/>
            <person name="Baldrian P."/>
            <person name="Stursova M."/>
            <person name="Weitz H."/>
            <person name="Taylor A."/>
            <person name="Grigoriev I.V."/>
            <person name="Nagy L.G."/>
            <person name="Martin F."/>
            <person name="Kauserud H."/>
        </authorList>
    </citation>
    <scope>NUCLEOTIDE SEQUENCE</scope>
    <source>
        <strain evidence="1">9144</strain>
    </source>
</reference>
<dbReference type="EMBL" id="JARJCW010000018">
    <property type="protein sequence ID" value="KAJ7214926.1"/>
    <property type="molecule type" value="Genomic_DNA"/>
</dbReference>
<gene>
    <name evidence="1" type="ORF">GGX14DRAFT_359912</name>
</gene>
<name>A0AAD6VJI3_9AGAR</name>
<organism evidence="1 2">
    <name type="scientific">Mycena pura</name>
    <dbReference type="NCBI Taxonomy" id="153505"/>
    <lineage>
        <taxon>Eukaryota</taxon>
        <taxon>Fungi</taxon>
        <taxon>Dikarya</taxon>
        <taxon>Basidiomycota</taxon>
        <taxon>Agaricomycotina</taxon>
        <taxon>Agaricomycetes</taxon>
        <taxon>Agaricomycetidae</taxon>
        <taxon>Agaricales</taxon>
        <taxon>Marasmiineae</taxon>
        <taxon>Mycenaceae</taxon>
        <taxon>Mycena</taxon>
    </lineage>
</organism>
<evidence type="ECO:0000313" key="1">
    <source>
        <dbReference type="EMBL" id="KAJ7214926.1"/>
    </source>
</evidence>